<dbReference type="GO" id="GO:0046872">
    <property type="term" value="F:metal ion binding"/>
    <property type="evidence" value="ECO:0007669"/>
    <property type="project" value="UniProtKB-KW"/>
</dbReference>
<organism evidence="8 9">
    <name type="scientific">Thermocrinis albus (strain DSM 14484 / JCM 11386 / HI 11/12)</name>
    <dbReference type="NCBI Taxonomy" id="638303"/>
    <lineage>
        <taxon>Bacteria</taxon>
        <taxon>Pseudomonadati</taxon>
        <taxon>Aquificota</taxon>
        <taxon>Aquificia</taxon>
        <taxon>Aquificales</taxon>
        <taxon>Aquificaceae</taxon>
        <taxon>Thermocrinis</taxon>
    </lineage>
</organism>
<keyword evidence="4" id="KW-0479">Metal-binding</keyword>
<dbReference type="HOGENOM" id="CLU_055737_7_3_0"/>
<comment type="cofactor">
    <cofactor evidence="1">
        <name>[4Fe-4S] cluster</name>
        <dbReference type="ChEBI" id="CHEBI:49883"/>
    </cofactor>
</comment>
<reference evidence="9" key="1">
    <citation type="journal article" date="2010" name="Stand. Genomic Sci.">
        <title>Complete genome sequence of Thermocrinis albus type strain (HI 11/12T).</title>
        <authorList>
            <person name="Wirth R."/>
            <person name="Sikorski J."/>
            <person name="Brambilla E."/>
            <person name="Misra M."/>
            <person name="Lapidus A."/>
            <person name="Copeland A."/>
            <person name="Nolan M."/>
            <person name="Lucas S."/>
            <person name="Chen F."/>
            <person name="Tice H."/>
            <person name="Cheng J.F."/>
            <person name="Han C."/>
            <person name="Detter J.C."/>
            <person name="Tapia R."/>
            <person name="Bruce D."/>
            <person name="Goodwin L."/>
            <person name="Pitluck S."/>
            <person name="Pati A."/>
            <person name="Anderson I."/>
            <person name="Ivanova N."/>
            <person name="Mavromatis K."/>
            <person name="Mikhailova N."/>
            <person name="Chen A."/>
            <person name="Palaniappan K."/>
            <person name="Bilek Y."/>
            <person name="Hader T."/>
            <person name="Land M."/>
            <person name="Hauser L."/>
            <person name="Chang Y.J."/>
            <person name="Jeffries C.D."/>
            <person name="Tindall B.J."/>
            <person name="Rohde M."/>
            <person name="Goker M."/>
            <person name="Bristow J."/>
            <person name="Eisen J.A."/>
            <person name="Markowitz V."/>
            <person name="Hugenholtz P."/>
            <person name="Kyrpides N.C."/>
            <person name="Klenk H.P."/>
        </authorList>
    </citation>
    <scope>NUCLEOTIDE SEQUENCE [LARGE SCALE GENOMIC DNA]</scope>
    <source>
        <strain evidence="9">DSM 14484 / JCM 11386 / HI 11/12</strain>
    </source>
</reference>
<evidence type="ECO:0000256" key="4">
    <source>
        <dbReference type="ARBA" id="ARBA00022723"/>
    </source>
</evidence>
<gene>
    <name evidence="8" type="ordered locus">Thal_1425</name>
</gene>
<keyword evidence="3" id="KW-0004">4Fe-4S</keyword>
<dbReference type="InterPro" id="IPR052375">
    <property type="entry name" value="Complex_I_20kDa-like"/>
</dbReference>
<name>D3SMS4_THEAH</name>
<dbReference type="PANTHER" id="PTHR42989:SF1">
    <property type="entry name" value="FORMATE HYDROGENLYASE SUBUNIT 7-RELATED"/>
    <property type="match status" value="1"/>
</dbReference>
<comment type="similarity">
    <text evidence="2">Belongs to the complex I 20 kDa subunit family.</text>
</comment>
<keyword evidence="8" id="KW-0830">Ubiquinone</keyword>
<evidence type="ECO:0000256" key="2">
    <source>
        <dbReference type="ARBA" id="ARBA00009173"/>
    </source>
</evidence>
<dbReference type="STRING" id="638303.Thal_1425"/>
<dbReference type="RefSeq" id="WP_012992460.1">
    <property type="nucleotide sequence ID" value="NC_013894.1"/>
</dbReference>
<dbReference type="eggNOG" id="COG3260">
    <property type="taxonomic scope" value="Bacteria"/>
</dbReference>
<dbReference type="NCBIfam" id="NF005012">
    <property type="entry name" value="PRK06411.1"/>
    <property type="match status" value="1"/>
</dbReference>
<dbReference type="PANTHER" id="PTHR42989">
    <property type="entry name" value="HYDROGENASE-4 COMPONENT I"/>
    <property type="match status" value="1"/>
</dbReference>
<dbReference type="GO" id="GO:0051539">
    <property type="term" value="F:4 iron, 4 sulfur cluster binding"/>
    <property type="evidence" value="ECO:0007669"/>
    <property type="project" value="UniProtKB-KW"/>
</dbReference>
<dbReference type="Gene3D" id="3.40.50.12280">
    <property type="match status" value="1"/>
</dbReference>
<keyword evidence="6" id="KW-0411">Iron-sulfur</keyword>
<dbReference type="KEGG" id="tal:Thal_1425"/>
<evidence type="ECO:0000256" key="1">
    <source>
        <dbReference type="ARBA" id="ARBA00001966"/>
    </source>
</evidence>
<feature type="domain" description="NADH:ubiquinone oxidoreductase-like 20kDa subunit" evidence="7">
    <location>
        <begin position="41"/>
        <end position="151"/>
    </location>
</feature>
<dbReference type="SUPFAM" id="SSF56770">
    <property type="entry name" value="HydA/Nqo6-like"/>
    <property type="match status" value="1"/>
</dbReference>
<protein>
    <submittedName>
        <fullName evidence="8">NADH ubiquinone oxidoreductase 20 kDa subunit</fullName>
    </submittedName>
</protein>
<dbReference type="EMBL" id="CP001931">
    <property type="protein sequence ID" value="ADC90054.1"/>
    <property type="molecule type" value="Genomic_DNA"/>
</dbReference>
<evidence type="ECO:0000313" key="8">
    <source>
        <dbReference type="EMBL" id="ADC90054.1"/>
    </source>
</evidence>
<dbReference type="InterPro" id="IPR006137">
    <property type="entry name" value="NADH_UbQ_OxRdtase-like_20kDa"/>
</dbReference>
<evidence type="ECO:0000313" key="9">
    <source>
        <dbReference type="Proteomes" id="UP000002043"/>
    </source>
</evidence>
<dbReference type="OrthoDB" id="9786737at2"/>
<evidence type="ECO:0000256" key="5">
    <source>
        <dbReference type="ARBA" id="ARBA00023004"/>
    </source>
</evidence>
<evidence type="ECO:0000256" key="6">
    <source>
        <dbReference type="ARBA" id="ARBA00023014"/>
    </source>
</evidence>
<accession>D3SMS4</accession>
<proteinExistence type="inferred from homology"/>
<evidence type="ECO:0000259" key="7">
    <source>
        <dbReference type="Pfam" id="PF01058"/>
    </source>
</evidence>
<sequence>MFYFFKKVLKRKRRELVLKNAEGIAGLGKSLYVRHVDSGSCNACEVEVAALGNPHYSIESFGIRFVASPKHADVLLVTGCVTRNMLTALKKAYDNTPSPKWVITVGDCTESCPFFKDSYSVEGPVSKHIPVHLHVPGCPPEPSEIISGFIRLMNLIQREKVNF</sequence>
<keyword evidence="5" id="KW-0408">Iron</keyword>
<dbReference type="AlphaFoldDB" id="D3SMS4"/>
<dbReference type="Proteomes" id="UP000002043">
    <property type="component" value="Chromosome"/>
</dbReference>
<keyword evidence="9" id="KW-1185">Reference proteome</keyword>
<dbReference type="Pfam" id="PF01058">
    <property type="entry name" value="Oxidored_q6"/>
    <property type="match status" value="1"/>
</dbReference>
<evidence type="ECO:0000256" key="3">
    <source>
        <dbReference type="ARBA" id="ARBA00022485"/>
    </source>
</evidence>